<proteinExistence type="predicted"/>
<evidence type="ECO:0000313" key="1">
    <source>
        <dbReference type="EMBL" id="SDE46825.1"/>
    </source>
</evidence>
<dbReference type="Gene3D" id="1.10.1660.10">
    <property type="match status" value="1"/>
</dbReference>
<sequence length="122" mass="13462">MFDIHDFLLRARVDAVSLDAWIKAGWLAPQQAAPEHPFSELDLARARLIRDLREGMGVNDEGIAIVLDLLDQLHGFRHALHRVNSALQGLPAPLQQEILARLRGGQVEVVRHPGEGPLSGVD</sequence>
<organism evidence="1 2">
    <name type="scientific">Belnapia rosea</name>
    <dbReference type="NCBI Taxonomy" id="938405"/>
    <lineage>
        <taxon>Bacteria</taxon>
        <taxon>Pseudomonadati</taxon>
        <taxon>Pseudomonadota</taxon>
        <taxon>Alphaproteobacteria</taxon>
        <taxon>Acetobacterales</taxon>
        <taxon>Roseomonadaceae</taxon>
        <taxon>Belnapia</taxon>
    </lineage>
</organism>
<name>A0A1G7D7U4_9PROT</name>
<protein>
    <submittedName>
        <fullName evidence="1">Chaperone modulatory protein CbpM</fullName>
    </submittedName>
</protein>
<gene>
    <name evidence="1" type="ORF">SAMN04487779_104018</name>
</gene>
<dbReference type="AlphaFoldDB" id="A0A1G7D7U4"/>
<dbReference type="EMBL" id="FMZX01000040">
    <property type="protein sequence ID" value="SDE46825.1"/>
    <property type="molecule type" value="Genomic_DNA"/>
</dbReference>
<keyword evidence="2" id="KW-1185">Reference proteome</keyword>
<evidence type="ECO:0000313" key="2">
    <source>
        <dbReference type="Proteomes" id="UP000198925"/>
    </source>
</evidence>
<dbReference type="RefSeq" id="WP_090665230.1">
    <property type="nucleotide sequence ID" value="NZ_FMZX01000040.1"/>
</dbReference>
<reference evidence="1 2" key="1">
    <citation type="submission" date="2016-10" db="EMBL/GenBank/DDBJ databases">
        <authorList>
            <person name="de Groot N.N."/>
        </authorList>
    </citation>
    <scope>NUCLEOTIDE SEQUENCE [LARGE SCALE GENOMIC DNA]</scope>
    <source>
        <strain evidence="1 2">CPCC 100156</strain>
    </source>
</reference>
<dbReference type="Pfam" id="PF13591">
    <property type="entry name" value="MerR_2"/>
    <property type="match status" value="1"/>
</dbReference>
<accession>A0A1G7D7U4</accession>
<dbReference type="Proteomes" id="UP000198925">
    <property type="component" value="Unassembled WGS sequence"/>
</dbReference>